<accession>A0A2R8FCZ4</accession>
<feature type="region of interest" description="Disordered" evidence="1">
    <location>
        <begin position="1"/>
        <end position="98"/>
    </location>
</feature>
<feature type="compositionally biased region" description="Polar residues" evidence="1">
    <location>
        <begin position="1"/>
        <end position="17"/>
    </location>
</feature>
<keyword evidence="3" id="KW-1185">Reference proteome</keyword>
<sequence>MSSSYYMNSGEQRTALPSSLYRMRRSNTTQSMRDNQPSARERSVNEPRNPVRQTTYANLVRSYNTKGEGNYPISKPQGHTREVLPQPQTQETSKPSSVILTGRSQGASIVNTSVQTKQAPAFTGYAL</sequence>
<evidence type="ECO:0000313" key="3">
    <source>
        <dbReference type="Proteomes" id="UP000273054"/>
    </source>
</evidence>
<evidence type="ECO:0000313" key="2">
    <source>
        <dbReference type="EMBL" id="SPN78877.1"/>
    </source>
</evidence>
<feature type="compositionally biased region" description="Polar residues" evidence="1">
    <location>
        <begin position="26"/>
        <end position="38"/>
    </location>
</feature>
<evidence type="ECO:0000256" key="1">
    <source>
        <dbReference type="SAM" id="MobiDB-lite"/>
    </source>
</evidence>
<dbReference type="Proteomes" id="UP000273054">
    <property type="component" value="Segment"/>
</dbReference>
<feature type="compositionally biased region" description="Polar residues" evidence="1">
    <location>
        <begin position="51"/>
        <end position="67"/>
    </location>
</feature>
<feature type="compositionally biased region" description="Polar residues" evidence="1">
    <location>
        <begin position="86"/>
        <end position="98"/>
    </location>
</feature>
<proteinExistence type="predicted"/>
<gene>
    <name evidence="2" type="ORF">BRZCDTV_44</name>
</gene>
<name>A0A2R8FCZ4_9VIRU</name>
<organism evidence="2">
    <name type="scientific">Brazilian cedratvirus IHUMI</name>
    <dbReference type="NCBI Taxonomy" id="2126980"/>
    <lineage>
        <taxon>Viruses</taxon>
        <taxon>Pithoviruses</taxon>
        <taxon>Orthocedratvirinae</taxon>
        <taxon>Alphacedratvirus</taxon>
        <taxon>Alphacedratvirus brasiliense</taxon>
    </lineage>
</organism>
<protein>
    <submittedName>
        <fullName evidence="2">Uncharacterized protein</fullName>
    </submittedName>
</protein>
<dbReference type="EMBL" id="LT994651">
    <property type="protein sequence ID" value="SPN78877.1"/>
    <property type="molecule type" value="Genomic_DNA"/>
</dbReference>
<reference evidence="2" key="1">
    <citation type="submission" date="2018-03" db="EMBL/GenBank/DDBJ databases">
        <authorList>
            <consortium name="Urmite Genomes"/>
        </authorList>
    </citation>
    <scope>NUCLEOTIDE SEQUENCE [LARGE SCALE GENOMIC DNA]</scope>
    <source>
        <strain evidence="2">IHUMI-27.7</strain>
    </source>
</reference>